<evidence type="ECO:0000313" key="7">
    <source>
        <dbReference type="EMBL" id="MBE1874614.1"/>
    </source>
</evidence>
<keyword evidence="8" id="KW-1185">Reference proteome</keyword>
<gene>
    <name evidence="7" type="ORF">IHE71_02690</name>
</gene>
<keyword evidence="3" id="KW-0285">Flavoprotein</keyword>
<dbReference type="SUPFAM" id="SSF55424">
    <property type="entry name" value="FAD/NAD-linked reductases, dimerisation (C-terminal) domain"/>
    <property type="match status" value="1"/>
</dbReference>
<dbReference type="PANTHER" id="PTHR43014:SF2">
    <property type="entry name" value="MERCURIC REDUCTASE"/>
    <property type="match status" value="1"/>
</dbReference>
<evidence type="ECO:0000259" key="6">
    <source>
        <dbReference type="Pfam" id="PF07992"/>
    </source>
</evidence>
<protein>
    <submittedName>
        <fullName evidence="7">NAD(P)/FAD-dependent oxidoreductase</fullName>
    </submittedName>
</protein>
<dbReference type="InterPro" id="IPR001100">
    <property type="entry name" value="Pyr_nuc-diS_OxRdtase"/>
</dbReference>
<dbReference type="Proteomes" id="UP000625527">
    <property type="component" value="Unassembled WGS sequence"/>
</dbReference>
<evidence type="ECO:0000259" key="5">
    <source>
        <dbReference type="Pfam" id="PF02852"/>
    </source>
</evidence>
<evidence type="ECO:0000313" key="8">
    <source>
        <dbReference type="Proteomes" id="UP000625527"/>
    </source>
</evidence>
<feature type="domain" description="Pyridine nucleotide-disulphide oxidoreductase dimerisation" evidence="5">
    <location>
        <begin position="341"/>
        <end position="449"/>
    </location>
</feature>
<reference evidence="7 8" key="1">
    <citation type="submission" date="2020-10" db="EMBL/GenBank/DDBJ databases">
        <title>Myceligenerans pegani sp. nov., an endophytic actinomycete isolated from Peganum harmala L. in Xinjiang, China.</title>
        <authorList>
            <person name="Xin L."/>
        </authorList>
    </citation>
    <scope>NUCLEOTIDE SEQUENCE [LARGE SCALE GENOMIC DNA]</scope>
    <source>
        <strain evidence="7 8">TRM65318</strain>
    </source>
</reference>
<dbReference type="PRINTS" id="PR00411">
    <property type="entry name" value="PNDRDTASEI"/>
</dbReference>
<comment type="cofactor">
    <cofactor evidence="1">
        <name>FAD</name>
        <dbReference type="ChEBI" id="CHEBI:57692"/>
    </cofactor>
</comment>
<dbReference type="SUPFAM" id="SSF51905">
    <property type="entry name" value="FAD/NAD(P)-binding domain"/>
    <property type="match status" value="1"/>
</dbReference>
<evidence type="ECO:0000256" key="4">
    <source>
        <dbReference type="ARBA" id="ARBA00022827"/>
    </source>
</evidence>
<evidence type="ECO:0000256" key="3">
    <source>
        <dbReference type="ARBA" id="ARBA00022630"/>
    </source>
</evidence>
<dbReference type="RefSeq" id="WP_192861182.1">
    <property type="nucleotide sequence ID" value="NZ_JADAQT010000044.1"/>
</dbReference>
<dbReference type="Pfam" id="PF02852">
    <property type="entry name" value="Pyr_redox_dim"/>
    <property type="match status" value="1"/>
</dbReference>
<dbReference type="Pfam" id="PF07992">
    <property type="entry name" value="Pyr_redox_2"/>
    <property type="match status" value="1"/>
</dbReference>
<dbReference type="EMBL" id="JADAQT010000044">
    <property type="protein sequence ID" value="MBE1874614.1"/>
    <property type="molecule type" value="Genomic_DNA"/>
</dbReference>
<dbReference type="InterPro" id="IPR004099">
    <property type="entry name" value="Pyr_nucl-diS_OxRdtase_dimer"/>
</dbReference>
<comment type="caution">
    <text evidence="7">The sequence shown here is derived from an EMBL/GenBank/DDBJ whole genome shotgun (WGS) entry which is preliminary data.</text>
</comment>
<evidence type="ECO:0000256" key="1">
    <source>
        <dbReference type="ARBA" id="ARBA00001974"/>
    </source>
</evidence>
<dbReference type="InterPro" id="IPR016156">
    <property type="entry name" value="FAD/NAD-linked_Rdtase_dimer_sf"/>
</dbReference>
<dbReference type="Gene3D" id="3.30.390.30">
    <property type="match status" value="1"/>
</dbReference>
<dbReference type="PRINTS" id="PR00368">
    <property type="entry name" value="FADPNR"/>
</dbReference>
<dbReference type="InterPro" id="IPR036188">
    <property type="entry name" value="FAD/NAD-bd_sf"/>
</dbReference>
<evidence type="ECO:0000256" key="2">
    <source>
        <dbReference type="ARBA" id="ARBA00007532"/>
    </source>
</evidence>
<feature type="domain" description="FAD/NAD(P)-binding" evidence="6">
    <location>
        <begin position="8"/>
        <end position="320"/>
    </location>
</feature>
<organism evidence="7 8">
    <name type="scientific">Myceligenerans pegani</name>
    <dbReference type="NCBI Taxonomy" id="2776917"/>
    <lineage>
        <taxon>Bacteria</taxon>
        <taxon>Bacillati</taxon>
        <taxon>Actinomycetota</taxon>
        <taxon>Actinomycetes</taxon>
        <taxon>Micrococcales</taxon>
        <taxon>Promicromonosporaceae</taxon>
        <taxon>Myceligenerans</taxon>
    </lineage>
</organism>
<dbReference type="PIRSF" id="PIRSF000350">
    <property type="entry name" value="Mercury_reductase_MerA"/>
    <property type="match status" value="1"/>
</dbReference>
<proteinExistence type="inferred from homology"/>
<comment type="similarity">
    <text evidence="2">Belongs to the class-I pyridine nucleotide-disulfide oxidoreductase family.</text>
</comment>
<sequence>MSTTEQAEVVVVGLGVAGEAVGGALAKAGVDVVGIEENLVGGECPYWGCIPSKMMIRAGNLLAEARRIPGMAGRAAVTSDWGPVAHRIREEATANWDDTIAVERFTDAGGRFVRGRAEILGPDRVRVGDTEYVASRGLVVSTGTEPVAPPIDGLADTPYWTNRGAMEAETLPASLLVLGGGAIGLEIAQAFARFGVEVTVVEAADRILPMEEPEASELIAGVLEAEGLTVHAGTPVRHVAYDDATGFTVTADGVPGELRAERLLVATGRRPRLSREIRATLGAAPDGDLVDDRLRITDRVWAAGDVVGKGAFTHVATYHADIVVRDVLGQDGPPADHHALPRVTFTDPEVGAVGLTESAAREEGLTVVTGFQQASSTTRGWIHKAGNDGFVKLVADADAGYLVGATSAGPHGGEVLGMLALAVHARVPLTELESMIYAYPTFHRGIQEALKDLRAAG</sequence>
<dbReference type="InterPro" id="IPR023753">
    <property type="entry name" value="FAD/NAD-binding_dom"/>
</dbReference>
<accession>A0ABR9MUJ5</accession>
<dbReference type="PANTHER" id="PTHR43014">
    <property type="entry name" value="MERCURIC REDUCTASE"/>
    <property type="match status" value="1"/>
</dbReference>
<dbReference type="Gene3D" id="3.50.50.60">
    <property type="entry name" value="FAD/NAD(P)-binding domain"/>
    <property type="match status" value="2"/>
</dbReference>
<keyword evidence="4" id="KW-0274">FAD</keyword>
<name>A0ABR9MUJ5_9MICO</name>